<organism evidence="1 2">
    <name type="scientific">Coccidioides posadasii RMSCC 3488</name>
    <dbReference type="NCBI Taxonomy" id="454284"/>
    <lineage>
        <taxon>Eukaryota</taxon>
        <taxon>Fungi</taxon>
        <taxon>Dikarya</taxon>
        <taxon>Ascomycota</taxon>
        <taxon>Pezizomycotina</taxon>
        <taxon>Eurotiomycetes</taxon>
        <taxon>Eurotiomycetidae</taxon>
        <taxon>Onygenales</taxon>
        <taxon>Onygenaceae</taxon>
        <taxon>Coccidioides</taxon>
    </lineage>
</organism>
<dbReference type="EMBL" id="DS268109">
    <property type="protein sequence ID" value="KMM66370.1"/>
    <property type="molecule type" value="Genomic_DNA"/>
</dbReference>
<sequence length="274" mass="31848">MPKIPDLPIGTQALRKWISRRTPYQFRRRRGQYHQLILTTFTVEAFKEIINRARNGVEWVGYQASVFKRANKVSAWLSSLSTDAMASSVRQICERSFEVRDHIDGRAVTTTSLQNLPELLDPAVADFFADPWFSSLLALQETIMRGRMPSHSHNSQNLSYLYQLPHGQRAKTKNDIYRIQEQIMEAGFYYLYSTKPHFPARRFFTRWIRCHQYLVYHPPAVHCATCSKDLEKPKTVLNASSKKVQKKDEKKDNNQDNTIVRGEMLLHSSLGHHP</sequence>
<evidence type="ECO:0000313" key="1">
    <source>
        <dbReference type="EMBL" id="KMM66370.1"/>
    </source>
</evidence>
<dbReference type="AlphaFoldDB" id="A0A0J6FAT7"/>
<evidence type="ECO:0000313" key="2">
    <source>
        <dbReference type="Proteomes" id="UP000054567"/>
    </source>
</evidence>
<reference evidence="2" key="3">
    <citation type="journal article" date="2010" name="Genome Res.">
        <title>Population genomic sequencing of Coccidioides fungi reveals recent hybridization and transposon control.</title>
        <authorList>
            <person name="Neafsey D.E."/>
            <person name="Barker B.M."/>
            <person name="Sharpton T.J."/>
            <person name="Stajich J.E."/>
            <person name="Park D.J."/>
            <person name="Whiston E."/>
            <person name="Hung C.-Y."/>
            <person name="McMahan C."/>
            <person name="White J."/>
            <person name="Sykes S."/>
            <person name="Heiman D."/>
            <person name="Young S."/>
            <person name="Zeng Q."/>
            <person name="Abouelleil A."/>
            <person name="Aftuck L."/>
            <person name="Bessette D."/>
            <person name="Brown A."/>
            <person name="FitzGerald M."/>
            <person name="Lui A."/>
            <person name="Macdonald J.P."/>
            <person name="Priest M."/>
            <person name="Orbach M.J."/>
            <person name="Galgiani J.N."/>
            <person name="Kirkland T.N."/>
            <person name="Cole G.T."/>
            <person name="Birren B.W."/>
            <person name="Henn M.R."/>
            <person name="Taylor J.W."/>
            <person name="Rounsley S.D."/>
        </authorList>
    </citation>
    <scope>NUCLEOTIDE SEQUENCE [LARGE SCALE GENOMIC DNA]</scope>
    <source>
        <strain evidence="2">RMSCC 3488</strain>
    </source>
</reference>
<reference evidence="1 2" key="1">
    <citation type="submission" date="2007-06" db="EMBL/GenBank/DDBJ databases">
        <title>The Genome Sequence of Coccidioides posadasii RMSCC_3488.</title>
        <authorList>
            <consortium name="Coccidioides Genome Resources Consortium"/>
            <consortium name="The Broad Institute Genome Sequencing Platform"/>
            <person name="Henn M.R."/>
            <person name="Sykes S."/>
            <person name="Young S."/>
            <person name="Jaffe D."/>
            <person name="Berlin A."/>
            <person name="Alvarez P."/>
            <person name="Butler J."/>
            <person name="Gnerre S."/>
            <person name="Grabherr M."/>
            <person name="Mauceli E."/>
            <person name="Brockman W."/>
            <person name="Kodira C."/>
            <person name="Alvarado L."/>
            <person name="Zeng Q."/>
            <person name="Crawford M."/>
            <person name="Antoine C."/>
            <person name="Devon K."/>
            <person name="Galgiani J."/>
            <person name="Orsborn K."/>
            <person name="Lewis M.L."/>
            <person name="Nusbaum C."/>
            <person name="Galagan J."/>
            <person name="Birren B."/>
        </authorList>
    </citation>
    <scope>NUCLEOTIDE SEQUENCE [LARGE SCALE GENOMIC DNA]</scope>
    <source>
        <strain evidence="1 2">RMSCC 3488</strain>
    </source>
</reference>
<dbReference type="VEuPathDB" id="FungiDB:CPAG_02709"/>
<dbReference type="Proteomes" id="UP000054567">
    <property type="component" value="Unassembled WGS sequence"/>
</dbReference>
<protein>
    <submittedName>
        <fullName evidence="1">Uncharacterized protein</fullName>
    </submittedName>
</protein>
<proteinExistence type="predicted"/>
<accession>A0A0J6FAT7</accession>
<reference evidence="2" key="2">
    <citation type="journal article" date="2009" name="Genome Res.">
        <title>Comparative genomic analyses of the human fungal pathogens Coccidioides and their relatives.</title>
        <authorList>
            <person name="Sharpton T.J."/>
            <person name="Stajich J.E."/>
            <person name="Rounsley S.D."/>
            <person name="Gardner M.J."/>
            <person name="Wortman J.R."/>
            <person name="Jordar V.S."/>
            <person name="Maiti R."/>
            <person name="Kodira C.D."/>
            <person name="Neafsey D.E."/>
            <person name="Zeng Q."/>
            <person name="Hung C.-Y."/>
            <person name="McMahan C."/>
            <person name="Muszewska A."/>
            <person name="Grynberg M."/>
            <person name="Mandel M.A."/>
            <person name="Kellner E.M."/>
            <person name="Barker B.M."/>
            <person name="Galgiani J.N."/>
            <person name="Orbach M.J."/>
            <person name="Kirkland T.N."/>
            <person name="Cole G.T."/>
            <person name="Henn M.R."/>
            <person name="Birren B.W."/>
            <person name="Taylor J.W."/>
        </authorList>
    </citation>
    <scope>NUCLEOTIDE SEQUENCE [LARGE SCALE GENOMIC DNA]</scope>
    <source>
        <strain evidence="2">RMSCC 3488</strain>
    </source>
</reference>
<gene>
    <name evidence="1" type="ORF">CPAG_02709</name>
</gene>
<name>A0A0J6FAT7_COCPO</name>